<comment type="caution">
    <text evidence="6">The sequence shown here is derived from an EMBL/GenBank/DDBJ whole genome shotgun (WGS) entry which is preliminary data.</text>
</comment>
<dbReference type="PANTHER" id="PTHR22604:SF105">
    <property type="entry name" value="TRANS-1,2-DIHYDROBENZENE-1,2-DIOL DEHYDROGENASE"/>
    <property type="match status" value="1"/>
</dbReference>
<name>A0A2M8QFR8_9CHLR</name>
<dbReference type="GO" id="GO:0000166">
    <property type="term" value="F:nucleotide binding"/>
    <property type="evidence" value="ECO:0007669"/>
    <property type="project" value="InterPro"/>
</dbReference>
<sequence>MTLRWGILSTGNIAKTFAAGVRRSSTGVLIAVASRSQAAADQFGDAFDIPKRYAGYEALLADPDVDAVYIATPHPLHAEWAIKAAEAGKHILCEKPLALNHPQAQAVVEAAREHDVFLMEAFMYRCHPQTAKLVELIRQGVIGDVRMIQAAFGFHARVGPEHRLLSNALGGGAILDVGCYPVSMARLIAGVALGRDFANPVRVFGAGRLNPTTGVDEYAVGTLEFAGGIVAQIAAGVMLNMRNVVHIFGTEGDILLTSPWIPALHGGVADIIVQRRSEPKHIVEVECNEWLYAIEADTVARNIGRRQAPPPAMSWDDSLGNMHTLDRWRQAIGLTYAQEQPDAPEMKLTVSRRPLTRRSDPRMRYGQIAGVGKPVSRLVLGVDNQENIAYASVMFDAFFEHGGNAFDTAFIYGSGKHETLLGQWIRNRGIREEVVILDKGAHTPFCTPEDMNRQFAISLERLQTDYVDIYMLHRDNPQVPVGEFVEALNEHYRAGRMRAFGGSNWTIERIEAANAYAAAHGLQGFSAISNNFSLARMVEPPWEGCLSAGTPEFRAWLTRTQTPLFPWSSQARGFFLDDTAPDFKADPERVRCWFSDDNFERLRRARELAKKYGVLPINIALAYVLHQPFPTFPLIGPRTLYELRTSLPALDVTLTPDEVKWLNLEA</sequence>
<comment type="similarity">
    <text evidence="1">Belongs to the Gfo/Idh/MocA family.</text>
</comment>
<protein>
    <submittedName>
        <fullName evidence="6">Oxidoreductase</fullName>
    </submittedName>
</protein>
<dbReference type="SUPFAM" id="SSF51735">
    <property type="entry name" value="NAD(P)-binding Rossmann-fold domains"/>
    <property type="match status" value="1"/>
</dbReference>
<feature type="domain" description="NADP-dependent oxidoreductase" evidence="3">
    <location>
        <begin position="388"/>
        <end position="660"/>
    </location>
</feature>
<dbReference type="Pfam" id="PF22725">
    <property type="entry name" value="GFO_IDH_MocA_C3"/>
    <property type="match status" value="1"/>
</dbReference>
<organism evidence="6 7">
    <name type="scientific">Candidatus Thermofonsia Clade 3 bacterium</name>
    <dbReference type="NCBI Taxonomy" id="2364212"/>
    <lineage>
        <taxon>Bacteria</taxon>
        <taxon>Bacillati</taxon>
        <taxon>Chloroflexota</taxon>
        <taxon>Candidatus Thermofontia</taxon>
        <taxon>Candidatus Thermofonsia Clade 3</taxon>
    </lineage>
</organism>
<dbReference type="InterPro" id="IPR023210">
    <property type="entry name" value="NADP_OxRdtase_dom"/>
</dbReference>
<keyword evidence="2" id="KW-0560">Oxidoreductase</keyword>
<proteinExistence type="inferred from homology"/>
<dbReference type="InterPro" id="IPR000683">
    <property type="entry name" value="Gfo/Idh/MocA-like_OxRdtase_N"/>
</dbReference>
<dbReference type="Pfam" id="PF00248">
    <property type="entry name" value="Aldo_ket_red"/>
    <property type="match status" value="1"/>
</dbReference>
<evidence type="ECO:0000313" key="7">
    <source>
        <dbReference type="Proteomes" id="UP000230790"/>
    </source>
</evidence>
<dbReference type="SUPFAM" id="SSF51430">
    <property type="entry name" value="NAD(P)-linked oxidoreductase"/>
    <property type="match status" value="1"/>
</dbReference>
<dbReference type="Proteomes" id="UP000230790">
    <property type="component" value="Unassembled WGS sequence"/>
</dbReference>
<dbReference type="AlphaFoldDB" id="A0A2M8QFR8"/>
<dbReference type="Gene3D" id="3.20.20.100">
    <property type="entry name" value="NADP-dependent oxidoreductase domain"/>
    <property type="match status" value="1"/>
</dbReference>
<evidence type="ECO:0000313" key="6">
    <source>
        <dbReference type="EMBL" id="PJF48634.1"/>
    </source>
</evidence>
<accession>A0A2M8QFR8</accession>
<reference evidence="6 7" key="1">
    <citation type="submission" date="2017-11" db="EMBL/GenBank/DDBJ databases">
        <title>Evolution of Phototrophy in the Chloroflexi Phylum Driven by Horizontal Gene Transfer.</title>
        <authorList>
            <person name="Ward L.M."/>
            <person name="Hemp J."/>
            <person name="Shih P.M."/>
            <person name="Mcglynn S.E."/>
            <person name="Fischer W."/>
        </authorList>
    </citation>
    <scope>NUCLEOTIDE SEQUENCE [LARGE SCALE GENOMIC DNA]</scope>
    <source>
        <strain evidence="6">JP3_7</strain>
    </source>
</reference>
<evidence type="ECO:0000259" key="4">
    <source>
        <dbReference type="Pfam" id="PF01408"/>
    </source>
</evidence>
<dbReference type="InterPro" id="IPR055170">
    <property type="entry name" value="GFO_IDH_MocA-like_dom"/>
</dbReference>
<dbReference type="PANTHER" id="PTHR22604">
    <property type="entry name" value="OXIDOREDUCTASES"/>
    <property type="match status" value="1"/>
</dbReference>
<gene>
    <name evidence="6" type="ORF">CUN48_02385</name>
</gene>
<evidence type="ECO:0000259" key="3">
    <source>
        <dbReference type="Pfam" id="PF00248"/>
    </source>
</evidence>
<evidence type="ECO:0000256" key="1">
    <source>
        <dbReference type="ARBA" id="ARBA00010928"/>
    </source>
</evidence>
<dbReference type="InterPro" id="IPR036291">
    <property type="entry name" value="NAD(P)-bd_dom_sf"/>
</dbReference>
<dbReference type="GO" id="GO:0016491">
    <property type="term" value="F:oxidoreductase activity"/>
    <property type="evidence" value="ECO:0007669"/>
    <property type="project" value="UniProtKB-KW"/>
</dbReference>
<evidence type="ECO:0000256" key="2">
    <source>
        <dbReference type="ARBA" id="ARBA00023002"/>
    </source>
</evidence>
<dbReference type="EMBL" id="PGTN01000009">
    <property type="protein sequence ID" value="PJF48634.1"/>
    <property type="molecule type" value="Genomic_DNA"/>
</dbReference>
<dbReference type="InterPro" id="IPR036812">
    <property type="entry name" value="NAD(P)_OxRdtase_dom_sf"/>
</dbReference>
<dbReference type="SUPFAM" id="SSF55347">
    <property type="entry name" value="Glyceraldehyde-3-phosphate dehydrogenase-like, C-terminal domain"/>
    <property type="match status" value="1"/>
</dbReference>
<dbReference type="Pfam" id="PF01408">
    <property type="entry name" value="GFO_IDH_MocA"/>
    <property type="match status" value="1"/>
</dbReference>
<dbReference type="InterPro" id="IPR050984">
    <property type="entry name" value="Gfo/Idh/MocA_domain"/>
</dbReference>
<dbReference type="CDD" id="cd19082">
    <property type="entry name" value="AKR_AKR10A1_2"/>
    <property type="match status" value="1"/>
</dbReference>
<feature type="domain" description="Gfo/Idh/MocA-like oxidoreductase N-terminal" evidence="4">
    <location>
        <begin position="4"/>
        <end position="121"/>
    </location>
</feature>
<dbReference type="Gene3D" id="3.40.50.720">
    <property type="entry name" value="NAD(P)-binding Rossmann-like Domain"/>
    <property type="match status" value="1"/>
</dbReference>
<feature type="domain" description="GFO/IDH/MocA-like oxidoreductase" evidence="5">
    <location>
        <begin position="132"/>
        <end position="254"/>
    </location>
</feature>
<dbReference type="Gene3D" id="3.30.360.10">
    <property type="entry name" value="Dihydrodipicolinate Reductase, domain 2"/>
    <property type="match status" value="1"/>
</dbReference>
<evidence type="ECO:0000259" key="5">
    <source>
        <dbReference type="Pfam" id="PF22725"/>
    </source>
</evidence>